<dbReference type="PANTHER" id="PTHR43246">
    <property type="entry name" value="PEPTIDYL-PROLYL CIS-TRANS ISOMERASE CYP38, CHLOROPLASTIC"/>
    <property type="match status" value="1"/>
</dbReference>
<dbReference type="EMBL" id="QXTG01000002">
    <property type="protein sequence ID" value="RIX28898.1"/>
    <property type="molecule type" value="Genomic_DNA"/>
</dbReference>
<keyword evidence="8" id="KW-1185">Reference proteome</keyword>
<dbReference type="InterPro" id="IPR029000">
    <property type="entry name" value="Cyclophilin-like_dom_sf"/>
</dbReference>
<organism evidence="7 8">
    <name type="scientific">Amnibacterium setariae</name>
    <dbReference type="NCBI Taxonomy" id="2306585"/>
    <lineage>
        <taxon>Bacteria</taxon>
        <taxon>Bacillati</taxon>
        <taxon>Actinomycetota</taxon>
        <taxon>Actinomycetes</taxon>
        <taxon>Micrococcales</taxon>
        <taxon>Microbacteriaceae</taxon>
        <taxon>Amnibacterium</taxon>
    </lineage>
</organism>
<dbReference type="InterPro" id="IPR044665">
    <property type="entry name" value="E_coli_cyclophilin_A-like"/>
</dbReference>
<proteinExistence type="predicted"/>
<keyword evidence="5" id="KW-0472">Membrane</keyword>
<dbReference type="Gene3D" id="2.40.100.10">
    <property type="entry name" value="Cyclophilin-like"/>
    <property type="match status" value="1"/>
</dbReference>
<feature type="region of interest" description="Disordered" evidence="4">
    <location>
        <begin position="102"/>
        <end position="130"/>
    </location>
</feature>
<reference evidence="8" key="1">
    <citation type="submission" date="2018-09" db="EMBL/GenBank/DDBJ databases">
        <authorList>
            <person name="Kim I."/>
        </authorList>
    </citation>
    <scope>NUCLEOTIDE SEQUENCE [LARGE SCALE GENOMIC DNA]</scope>
    <source>
        <strain evidence="8">DD4a</strain>
    </source>
</reference>
<keyword evidence="5" id="KW-0812">Transmembrane</keyword>
<evidence type="ECO:0000256" key="3">
    <source>
        <dbReference type="ARBA" id="ARBA00023235"/>
    </source>
</evidence>
<dbReference type="SUPFAM" id="SSF50891">
    <property type="entry name" value="Cyclophilin-like"/>
    <property type="match status" value="1"/>
</dbReference>
<evidence type="ECO:0000313" key="8">
    <source>
        <dbReference type="Proteomes" id="UP000265742"/>
    </source>
</evidence>
<feature type="region of interest" description="Disordered" evidence="4">
    <location>
        <begin position="1"/>
        <end position="71"/>
    </location>
</feature>
<dbReference type="GO" id="GO:0003755">
    <property type="term" value="F:peptidyl-prolyl cis-trans isomerase activity"/>
    <property type="evidence" value="ECO:0007669"/>
    <property type="project" value="UniProtKB-KW"/>
</dbReference>
<keyword evidence="2" id="KW-0697">Rotamase</keyword>
<dbReference type="Proteomes" id="UP000265742">
    <property type="component" value="Unassembled WGS sequence"/>
</dbReference>
<evidence type="ECO:0000313" key="7">
    <source>
        <dbReference type="EMBL" id="RIX28898.1"/>
    </source>
</evidence>
<feature type="domain" description="PPIase cyclophilin-type" evidence="6">
    <location>
        <begin position="146"/>
        <end position="302"/>
    </location>
</feature>
<dbReference type="InterPro" id="IPR002130">
    <property type="entry name" value="Cyclophilin-type_PPIase_dom"/>
</dbReference>
<dbReference type="EC" id="5.2.1.8" evidence="1"/>
<feature type="compositionally biased region" description="Low complexity" evidence="4">
    <location>
        <begin position="102"/>
        <end position="124"/>
    </location>
</feature>
<accession>A0A3A1TZ72</accession>
<dbReference type="AlphaFoldDB" id="A0A3A1TZ72"/>
<evidence type="ECO:0000256" key="5">
    <source>
        <dbReference type="SAM" id="Phobius"/>
    </source>
</evidence>
<evidence type="ECO:0000256" key="1">
    <source>
        <dbReference type="ARBA" id="ARBA00013194"/>
    </source>
</evidence>
<name>A0A3A1TZ72_9MICO</name>
<evidence type="ECO:0000256" key="4">
    <source>
        <dbReference type="SAM" id="MobiDB-lite"/>
    </source>
</evidence>
<dbReference type="PROSITE" id="PS50072">
    <property type="entry name" value="CSA_PPIASE_2"/>
    <property type="match status" value="1"/>
</dbReference>
<protein>
    <recommendedName>
        <fullName evidence="1">peptidylprolyl isomerase</fullName>
        <ecNumber evidence="1">5.2.1.8</ecNumber>
    </recommendedName>
</protein>
<dbReference type="Pfam" id="PF00160">
    <property type="entry name" value="Pro_isomerase"/>
    <property type="match status" value="1"/>
</dbReference>
<dbReference type="OrthoDB" id="5507614at2"/>
<evidence type="ECO:0000259" key="6">
    <source>
        <dbReference type="PROSITE" id="PS50072"/>
    </source>
</evidence>
<keyword evidence="5" id="KW-1133">Transmembrane helix</keyword>
<feature type="transmembrane region" description="Helical" evidence="5">
    <location>
        <begin position="77"/>
        <end position="98"/>
    </location>
</feature>
<gene>
    <name evidence="7" type="ORF">D1781_11135</name>
</gene>
<feature type="compositionally biased region" description="Low complexity" evidence="4">
    <location>
        <begin position="7"/>
        <end position="29"/>
    </location>
</feature>
<sequence length="303" mass="30936">MGRTLCSASDSGVRGGAASRASSTIGAARRAGRGGSGVANRSARDREAREARRRARSYSVRQEVHAERGRRRRRDDVIAAIVFVVVVGVAAAAQVGYFTTGPGAAAPSRSASASASPTPEPTRTLPRKAAAEDRTWTGTMTLNATKLTISLDGKKAPQAVANFVGLTDSGFYAGLTCHRLTTKGLYVLQCGDPDGDGTGGPGYTFGPLENAPKATVTKGSTEYGVYPAGTIAMARGTATDSQGSQFFIVYGDSELPAPGYTVFGKVTGGLSGLKTAITSKGVSGGGTDGAPKVPVSLGAIEVR</sequence>
<evidence type="ECO:0000256" key="2">
    <source>
        <dbReference type="ARBA" id="ARBA00023110"/>
    </source>
</evidence>
<keyword evidence="3 7" id="KW-0413">Isomerase</keyword>
<comment type="caution">
    <text evidence="7">The sequence shown here is derived from an EMBL/GenBank/DDBJ whole genome shotgun (WGS) entry which is preliminary data.</text>
</comment>